<evidence type="ECO:0000313" key="3">
    <source>
        <dbReference type="EMBL" id="EFN68046.1"/>
    </source>
</evidence>
<evidence type="ECO:0000313" key="4">
    <source>
        <dbReference type="Proteomes" id="UP000000311"/>
    </source>
</evidence>
<dbReference type="GO" id="GO:0008270">
    <property type="term" value="F:zinc ion binding"/>
    <property type="evidence" value="ECO:0007669"/>
    <property type="project" value="UniProtKB-KW"/>
</dbReference>
<keyword evidence="1" id="KW-0862">Zinc</keyword>
<protein>
    <submittedName>
        <fullName evidence="3">Longitudinals lacking protein, isoforms A/B/D/L</fullName>
    </submittedName>
</protein>
<sequence>MCTLFLENNSLTSDWVSFAYVNGSFKVFNKSFSNNNRSKFRCPNDNCDRVFKWKRNLTRHLRYECGIMPRFKCPYCEYCCKFEYDVKKHIIRRHKDFGVYVVDIFKNSCSTLGMEVEEQQS</sequence>
<evidence type="ECO:0000256" key="1">
    <source>
        <dbReference type="PROSITE-ProRule" id="PRU00042"/>
    </source>
</evidence>
<dbReference type="OrthoDB" id="407106at2759"/>
<dbReference type="InterPro" id="IPR036236">
    <property type="entry name" value="Znf_C2H2_sf"/>
</dbReference>
<keyword evidence="1" id="KW-0479">Metal-binding</keyword>
<proteinExistence type="predicted"/>
<dbReference type="SUPFAM" id="SSF57667">
    <property type="entry name" value="beta-beta-alpha zinc fingers"/>
    <property type="match status" value="1"/>
</dbReference>
<reference evidence="3 4" key="1">
    <citation type="journal article" date="2010" name="Science">
        <title>Genomic comparison of the ants Camponotus floridanus and Harpegnathos saltator.</title>
        <authorList>
            <person name="Bonasio R."/>
            <person name="Zhang G."/>
            <person name="Ye C."/>
            <person name="Mutti N.S."/>
            <person name="Fang X."/>
            <person name="Qin N."/>
            <person name="Donahue G."/>
            <person name="Yang P."/>
            <person name="Li Q."/>
            <person name="Li C."/>
            <person name="Zhang P."/>
            <person name="Huang Z."/>
            <person name="Berger S.L."/>
            <person name="Reinberg D."/>
            <person name="Wang J."/>
            <person name="Liebig J."/>
        </authorList>
    </citation>
    <scope>NUCLEOTIDE SEQUENCE [LARGE SCALE GENOMIC DNA]</scope>
    <source>
        <strain evidence="4">C129</strain>
    </source>
</reference>
<dbReference type="SMART" id="SM00355">
    <property type="entry name" value="ZnF_C2H2"/>
    <property type="match status" value="2"/>
</dbReference>
<feature type="domain" description="C2H2-type" evidence="2">
    <location>
        <begin position="40"/>
        <end position="69"/>
    </location>
</feature>
<organism evidence="4">
    <name type="scientific">Camponotus floridanus</name>
    <name type="common">Florida carpenter ant</name>
    <dbReference type="NCBI Taxonomy" id="104421"/>
    <lineage>
        <taxon>Eukaryota</taxon>
        <taxon>Metazoa</taxon>
        <taxon>Ecdysozoa</taxon>
        <taxon>Arthropoda</taxon>
        <taxon>Hexapoda</taxon>
        <taxon>Insecta</taxon>
        <taxon>Pterygota</taxon>
        <taxon>Neoptera</taxon>
        <taxon>Endopterygota</taxon>
        <taxon>Hymenoptera</taxon>
        <taxon>Apocrita</taxon>
        <taxon>Aculeata</taxon>
        <taxon>Formicoidea</taxon>
        <taxon>Formicidae</taxon>
        <taxon>Formicinae</taxon>
        <taxon>Camponotus</taxon>
    </lineage>
</organism>
<dbReference type="Gene3D" id="3.30.160.60">
    <property type="entry name" value="Classic Zinc Finger"/>
    <property type="match status" value="1"/>
</dbReference>
<evidence type="ECO:0000259" key="2">
    <source>
        <dbReference type="PROSITE" id="PS50157"/>
    </source>
</evidence>
<keyword evidence="1" id="KW-0863">Zinc-finger</keyword>
<keyword evidence="4" id="KW-1185">Reference proteome</keyword>
<dbReference type="OMA" id="KWKANIC"/>
<accession>E2AEW2</accession>
<dbReference type="Proteomes" id="UP000000311">
    <property type="component" value="Unassembled WGS sequence"/>
</dbReference>
<name>E2AEW2_CAMFO</name>
<dbReference type="Pfam" id="PF00096">
    <property type="entry name" value="zf-C2H2"/>
    <property type="match status" value="1"/>
</dbReference>
<dbReference type="InterPro" id="IPR013087">
    <property type="entry name" value="Znf_C2H2_type"/>
</dbReference>
<dbReference type="InParanoid" id="E2AEW2"/>
<gene>
    <name evidence="3" type="ORF">EAG_06758</name>
</gene>
<dbReference type="AlphaFoldDB" id="E2AEW2"/>
<dbReference type="PROSITE" id="PS50157">
    <property type="entry name" value="ZINC_FINGER_C2H2_2"/>
    <property type="match status" value="1"/>
</dbReference>
<dbReference type="EMBL" id="GL438951">
    <property type="protein sequence ID" value="EFN68046.1"/>
    <property type="molecule type" value="Genomic_DNA"/>
</dbReference>